<dbReference type="EMBL" id="JACBKZ010000008">
    <property type="protein sequence ID" value="KAF5944392.1"/>
    <property type="molecule type" value="Genomic_DNA"/>
</dbReference>
<feature type="domain" description="Dof-type" evidence="11">
    <location>
        <begin position="45"/>
        <end position="99"/>
    </location>
</feature>
<gene>
    <name evidence="12" type="ORF">HYC85_018469</name>
</gene>
<feature type="compositionally biased region" description="Low complexity" evidence="10">
    <location>
        <begin position="34"/>
        <end position="45"/>
    </location>
</feature>
<feature type="compositionally biased region" description="Low complexity" evidence="10">
    <location>
        <begin position="273"/>
        <end position="299"/>
    </location>
</feature>
<feature type="region of interest" description="Disordered" evidence="10">
    <location>
        <begin position="171"/>
        <end position="197"/>
    </location>
</feature>
<reference evidence="13" key="1">
    <citation type="journal article" date="2020" name="Nat. Commun.">
        <title>Genome assembly of wild tea tree DASZ reveals pedigree and selection history of tea varieties.</title>
        <authorList>
            <person name="Zhang W."/>
            <person name="Zhang Y."/>
            <person name="Qiu H."/>
            <person name="Guo Y."/>
            <person name="Wan H."/>
            <person name="Zhang X."/>
            <person name="Scossa F."/>
            <person name="Alseekh S."/>
            <person name="Zhang Q."/>
            <person name="Wang P."/>
            <person name="Xu L."/>
            <person name="Schmidt M.H."/>
            <person name="Jia X."/>
            <person name="Li D."/>
            <person name="Zhu A."/>
            <person name="Guo F."/>
            <person name="Chen W."/>
            <person name="Ni D."/>
            <person name="Usadel B."/>
            <person name="Fernie A.R."/>
            <person name="Wen W."/>
        </authorList>
    </citation>
    <scope>NUCLEOTIDE SEQUENCE [LARGE SCALE GENOMIC DNA]</scope>
    <source>
        <strain evidence="13">cv. G240</strain>
    </source>
</reference>
<evidence type="ECO:0000259" key="11">
    <source>
        <dbReference type="PROSITE" id="PS50884"/>
    </source>
</evidence>
<dbReference type="GO" id="GO:0003700">
    <property type="term" value="F:DNA-binding transcription factor activity"/>
    <property type="evidence" value="ECO:0007669"/>
    <property type="project" value="UniProtKB-UniRule"/>
</dbReference>
<accession>A0A7J7GUD4</accession>
<evidence type="ECO:0000313" key="13">
    <source>
        <dbReference type="Proteomes" id="UP000593564"/>
    </source>
</evidence>
<dbReference type="InterPro" id="IPR045174">
    <property type="entry name" value="Dof"/>
</dbReference>
<keyword evidence="1 9" id="KW-0479">Metal-binding</keyword>
<sequence>MEQEEGMKQQQQDHHHHHHHRRLKPPQTAVQSDQQTPQPQQQQPQKCPRCDSLNTKFCYYNNYSLSQPRYFCKTCRRYWTQGGTLRNVPVGGGCRKGKRSKAAASSSGGENSRSSQPSPTPQTQPQLPQPPPSHELQLPQNLAAPDNHSPMSSYYSGSGFLSSLAAMQSMSHHHHHQLPPPPAAFNQNQSLHVGGQFGGSSSNMALLQGFNVPSFSSQQQQAQNQQIQHQNEYYQMGNRDKNLESLYPSDQSLIHPNRPAASWNQTLTANPGSSSNPSFWNPTTTNNSNTTGTSSLNPNQWSDLQGYGHPP</sequence>
<protein>
    <recommendedName>
        <fullName evidence="9">Dof zinc finger protein</fullName>
    </recommendedName>
</protein>
<keyword evidence="5 8" id="KW-0238">DNA-binding</keyword>
<name>A0A7J7GUD4_CAMSI</name>
<feature type="compositionally biased region" description="Basic residues" evidence="10">
    <location>
        <begin position="14"/>
        <end position="24"/>
    </location>
</feature>
<dbReference type="Pfam" id="PF02701">
    <property type="entry name" value="Zn_ribbon_Dof"/>
    <property type="match status" value="1"/>
</dbReference>
<dbReference type="InterPro" id="IPR003851">
    <property type="entry name" value="Znf_Dof"/>
</dbReference>
<keyword evidence="4 9" id="KW-0805">Transcription regulation</keyword>
<dbReference type="Proteomes" id="UP000593564">
    <property type="component" value="Unassembled WGS sequence"/>
</dbReference>
<feature type="region of interest" description="Disordered" evidence="10">
    <location>
        <begin position="86"/>
        <end position="150"/>
    </location>
</feature>
<dbReference type="AlphaFoldDB" id="A0A7J7GUD4"/>
<evidence type="ECO:0000256" key="6">
    <source>
        <dbReference type="ARBA" id="ARBA00023163"/>
    </source>
</evidence>
<keyword evidence="2 8" id="KW-0863">Zinc-finger</keyword>
<evidence type="ECO:0000256" key="5">
    <source>
        <dbReference type="ARBA" id="ARBA00023125"/>
    </source>
</evidence>
<feature type="compositionally biased region" description="Low complexity" evidence="10">
    <location>
        <begin position="102"/>
        <end position="117"/>
    </location>
</feature>
<dbReference type="PROSITE" id="PS01361">
    <property type="entry name" value="ZF_DOF_1"/>
    <property type="match status" value="1"/>
</dbReference>
<feature type="region of interest" description="Disordered" evidence="10">
    <location>
        <begin position="1"/>
        <end position="48"/>
    </location>
</feature>
<keyword evidence="7 8" id="KW-0539">Nucleus</keyword>
<evidence type="ECO:0000256" key="7">
    <source>
        <dbReference type="ARBA" id="ARBA00023242"/>
    </source>
</evidence>
<evidence type="ECO:0000256" key="9">
    <source>
        <dbReference type="RuleBase" id="RU369094"/>
    </source>
</evidence>
<feature type="compositionally biased region" description="Basic and acidic residues" evidence="10">
    <location>
        <begin position="1"/>
        <end position="13"/>
    </location>
</feature>
<dbReference type="PROSITE" id="PS50884">
    <property type="entry name" value="ZF_DOF_2"/>
    <property type="match status" value="1"/>
</dbReference>
<keyword evidence="6 9" id="KW-0804">Transcription</keyword>
<dbReference type="GO" id="GO:0005634">
    <property type="term" value="C:nucleus"/>
    <property type="evidence" value="ECO:0007669"/>
    <property type="project" value="UniProtKB-SubCell"/>
</dbReference>
<organism evidence="12 13">
    <name type="scientific">Camellia sinensis</name>
    <name type="common">Tea plant</name>
    <name type="synonym">Thea sinensis</name>
    <dbReference type="NCBI Taxonomy" id="4442"/>
    <lineage>
        <taxon>Eukaryota</taxon>
        <taxon>Viridiplantae</taxon>
        <taxon>Streptophyta</taxon>
        <taxon>Embryophyta</taxon>
        <taxon>Tracheophyta</taxon>
        <taxon>Spermatophyta</taxon>
        <taxon>Magnoliopsida</taxon>
        <taxon>eudicotyledons</taxon>
        <taxon>Gunneridae</taxon>
        <taxon>Pentapetalae</taxon>
        <taxon>asterids</taxon>
        <taxon>Ericales</taxon>
        <taxon>Theaceae</taxon>
        <taxon>Camellia</taxon>
    </lineage>
</organism>
<comment type="subcellular location">
    <subcellularLocation>
        <location evidence="8 9">Nucleus</location>
    </subcellularLocation>
</comment>
<evidence type="ECO:0000256" key="2">
    <source>
        <dbReference type="ARBA" id="ARBA00022771"/>
    </source>
</evidence>
<evidence type="ECO:0000256" key="10">
    <source>
        <dbReference type="SAM" id="MobiDB-lite"/>
    </source>
</evidence>
<evidence type="ECO:0000256" key="8">
    <source>
        <dbReference type="PROSITE-ProRule" id="PRU00071"/>
    </source>
</evidence>
<keyword evidence="3 9" id="KW-0862">Zinc</keyword>
<dbReference type="GO" id="GO:0003677">
    <property type="term" value="F:DNA binding"/>
    <property type="evidence" value="ECO:0007669"/>
    <property type="project" value="UniProtKB-UniRule"/>
</dbReference>
<evidence type="ECO:0000313" key="12">
    <source>
        <dbReference type="EMBL" id="KAF5944392.1"/>
    </source>
</evidence>
<feature type="compositionally biased region" description="Polar residues" evidence="10">
    <location>
        <begin position="262"/>
        <end position="272"/>
    </location>
</feature>
<feature type="region of interest" description="Disordered" evidence="10">
    <location>
        <begin position="262"/>
        <end position="311"/>
    </location>
</feature>
<comment type="caution">
    <text evidence="12">The sequence shown here is derived from an EMBL/GenBank/DDBJ whole genome shotgun (WGS) entry which is preliminary data.</text>
</comment>
<dbReference type="PANTHER" id="PTHR31992">
    <property type="entry name" value="DOF ZINC FINGER PROTEIN DOF1.4-RELATED"/>
    <property type="match status" value="1"/>
</dbReference>
<proteinExistence type="predicted"/>
<evidence type="ECO:0000256" key="3">
    <source>
        <dbReference type="ARBA" id="ARBA00022833"/>
    </source>
</evidence>
<comment type="function">
    <text evidence="9">Transcription factor that binds specifically to a 5'-AA[AG]G-3' consensus core sequence.</text>
</comment>
<keyword evidence="13" id="KW-1185">Reference proteome</keyword>
<evidence type="ECO:0000256" key="4">
    <source>
        <dbReference type="ARBA" id="ARBA00023015"/>
    </source>
</evidence>
<feature type="compositionally biased region" description="Pro residues" evidence="10">
    <location>
        <begin position="118"/>
        <end position="133"/>
    </location>
</feature>
<dbReference type="PANTHER" id="PTHR31992:SF108">
    <property type="entry name" value="DOF ZINC FINGER PROTEIN"/>
    <property type="match status" value="1"/>
</dbReference>
<dbReference type="GO" id="GO:0008270">
    <property type="term" value="F:zinc ion binding"/>
    <property type="evidence" value="ECO:0007669"/>
    <property type="project" value="UniProtKB-KW"/>
</dbReference>
<evidence type="ECO:0000256" key="1">
    <source>
        <dbReference type="ARBA" id="ARBA00022723"/>
    </source>
</evidence>
<reference evidence="12 13" key="2">
    <citation type="submission" date="2020-07" db="EMBL/GenBank/DDBJ databases">
        <title>Genome assembly of wild tea tree DASZ reveals pedigree and selection history of tea varieties.</title>
        <authorList>
            <person name="Zhang W."/>
        </authorList>
    </citation>
    <scope>NUCLEOTIDE SEQUENCE [LARGE SCALE GENOMIC DNA]</scope>
    <source>
        <strain evidence="13">cv. G240</strain>
        <tissue evidence="12">Leaf</tissue>
    </source>
</reference>